<protein>
    <recommendedName>
        <fullName evidence="3">RING-type domain-containing protein</fullName>
    </recommendedName>
</protein>
<dbReference type="FunFam" id="3.30.40.10:FF:000611">
    <property type="entry name" value="Zinc finger family protein"/>
    <property type="match status" value="1"/>
</dbReference>
<dbReference type="PANTHER" id="PTHR22765">
    <property type="entry name" value="RING FINGER AND PROTEASE ASSOCIATED DOMAIN-CONTAINING"/>
    <property type="match status" value="1"/>
</dbReference>
<proteinExistence type="predicted"/>
<feature type="region of interest" description="Disordered" evidence="2">
    <location>
        <begin position="64"/>
        <end position="106"/>
    </location>
</feature>
<dbReference type="InterPro" id="IPR013083">
    <property type="entry name" value="Znf_RING/FYVE/PHD"/>
</dbReference>
<sequence length="205" mass="21766">MLPGVELARRRRVHYHGDAASSAAVGGGGEHHYSHAHRHAGHAAAVAGPAMAARIRLEEKLRGAALPSATSPSRWSRLMGEREGRAAAGRRGRRERNQQEHAAAEQEGVLAATPALIVTASAAVSPASTGGGGGVGRRRAELTRTLSMVDVCAVCLEEVRERRERVTRLPCSHKYHSECVLPWLAIQPDCPCCRALVPAADTLAS</sequence>
<evidence type="ECO:0000256" key="2">
    <source>
        <dbReference type="SAM" id="MobiDB-lite"/>
    </source>
</evidence>
<evidence type="ECO:0000256" key="1">
    <source>
        <dbReference type="PROSITE-ProRule" id="PRU00175"/>
    </source>
</evidence>
<keyword evidence="1" id="KW-0479">Metal-binding</keyword>
<keyword evidence="1" id="KW-0862">Zinc</keyword>
<dbReference type="Proteomes" id="UP001497457">
    <property type="component" value="Chromosome 24b"/>
</dbReference>
<dbReference type="PANTHER" id="PTHR22765:SF348">
    <property type="entry name" value="OS09G0446275 PROTEIN"/>
    <property type="match status" value="1"/>
</dbReference>
<reference evidence="4 5" key="2">
    <citation type="submission" date="2024-10" db="EMBL/GenBank/DDBJ databases">
        <authorList>
            <person name="Ryan C."/>
        </authorList>
    </citation>
    <scope>NUCLEOTIDE SEQUENCE [LARGE SCALE GENOMIC DNA]</scope>
</reference>
<name>A0ABC9B1P6_9POAL</name>
<dbReference type="InterPro" id="IPR051826">
    <property type="entry name" value="E3_ubiquitin-ligase_domain"/>
</dbReference>
<dbReference type="PROSITE" id="PS50089">
    <property type="entry name" value="ZF_RING_2"/>
    <property type="match status" value="1"/>
</dbReference>
<dbReference type="Gene3D" id="3.30.40.10">
    <property type="entry name" value="Zinc/RING finger domain, C3HC4 (zinc finger)"/>
    <property type="match status" value="1"/>
</dbReference>
<accession>A0ABC9B1P6</accession>
<evidence type="ECO:0000259" key="3">
    <source>
        <dbReference type="PROSITE" id="PS50089"/>
    </source>
</evidence>
<keyword evidence="5" id="KW-1185">Reference proteome</keyword>
<dbReference type="SMART" id="SM00184">
    <property type="entry name" value="RING"/>
    <property type="match status" value="1"/>
</dbReference>
<dbReference type="EMBL" id="OZ075134">
    <property type="protein sequence ID" value="CAL4992300.1"/>
    <property type="molecule type" value="Genomic_DNA"/>
</dbReference>
<feature type="domain" description="RING-type" evidence="3">
    <location>
        <begin position="152"/>
        <end position="194"/>
    </location>
</feature>
<dbReference type="Pfam" id="PF13639">
    <property type="entry name" value="zf-RING_2"/>
    <property type="match status" value="1"/>
</dbReference>
<reference evidence="5" key="1">
    <citation type="submission" date="2024-06" db="EMBL/GenBank/DDBJ databases">
        <authorList>
            <person name="Ryan C."/>
        </authorList>
    </citation>
    <scope>NUCLEOTIDE SEQUENCE [LARGE SCALE GENOMIC DNA]</scope>
</reference>
<dbReference type="SUPFAM" id="SSF57850">
    <property type="entry name" value="RING/U-box"/>
    <property type="match status" value="1"/>
</dbReference>
<dbReference type="AlphaFoldDB" id="A0ABC9B1P6"/>
<feature type="compositionally biased region" description="Basic and acidic residues" evidence="2">
    <location>
        <begin position="95"/>
        <end position="104"/>
    </location>
</feature>
<keyword evidence="1" id="KW-0863">Zinc-finger</keyword>
<evidence type="ECO:0000313" key="4">
    <source>
        <dbReference type="EMBL" id="CAL4992300.1"/>
    </source>
</evidence>
<evidence type="ECO:0000313" key="5">
    <source>
        <dbReference type="Proteomes" id="UP001497457"/>
    </source>
</evidence>
<dbReference type="GO" id="GO:0008270">
    <property type="term" value="F:zinc ion binding"/>
    <property type="evidence" value="ECO:0007669"/>
    <property type="project" value="UniProtKB-KW"/>
</dbReference>
<organism evidence="4 5">
    <name type="scientific">Urochloa decumbens</name>
    <dbReference type="NCBI Taxonomy" id="240449"/>
    <lineage>
        <taxon>Eukaryota</taxon>
        <taxon>Viridiplantae</taxon>
        <taxon>Streptophyta</taxon>
        <taxon>Embryophyta</taxon>
        <taxon>Tracheophyta</taxon>
        <taxon>Spermatophyta</taxon>
        <taxon>Magnoliopsida</taxon>
        <taxon>Liliopsida</taxon>
        <taxon>Poales</taxon>
        <taxon>Poaceae</taxon>
        <taxon>PACMAD clade</taxon>
        <taxon>Panicoideae</taxon>
        <taxon>Panicodae</taxon>
        <taxon>Paniceae</taxon>
        <taxon>Melinidinae</taxon>
        <taxon>Urochloa</taxon>
    </lineage>
</organism>
<gene>
    <name evidence="4" type="ORF">URODEC1_LOCUS61051</name>
</gene>
<feature type="region of interest" description="Disordered" evidence="2">
    <location>
        <begin position="19"/>
        <end position="45"/>
    </location>
</feature>
<dbReference type="InterPro" id="IPR001841">
    <property type="entry name" value="Znf_RING"/>
</dbReference>